<name>A0A2N1NCZ4_9GLOM</name>
<proteinExistence type="predicted"/>
<accession>A0A2N1NCZ4</accession>
<dbReference type="AlphaFoldDB" id="A0A2N1NCZ4"/>
<dbReference type="Proteomes" id="UP000233469">
    <property type="component" value="Unassembled WGS sequence"/>
</dbReference>
<comment type="caution">
    <text evidence="1">The sequence shown here is derived from an EMBL/GenBank/DDBJ whole genome shotgun (WGS) entry which is preliminary data.</text>
</comment>
<gene>
    <name evidence="1" type="ORF">RhiirC2_778098</name>
</gene>
<evidence type="ECO:0000313" key="2">
    <source>
        <dbReference type="Proteomes" id="UP000233469"/>
    </source>
</evidence>
<reference evidence="1 2" key="1">
    <citation type="submission" date="2016-04" db="EMBL/GenBank/DDBJ databases">
        <title>Genome analyses suggest a sexual origin of heterokaryosis in a supposedly ancient asexual fungus.</title>
        <authorList>
            <person name="Ropars J."/>
            <person name="Sedzielewska K."/>
            <person name="Noel J."/>
            <person name="Charron P."/>
            <person name="Farinelli L."/>
            <person name="Marton T."/>
            <person name="Kruger M."/>
            <person name="Pelin A."/>
            <person name="Brachmann A."/>
            <person name="Corradi N."/>
        </authorList>
    </citation>
    <scope>NUCLEOTIDE SEQUENCE [LARGE SCALE GENOMIC DNA]</scope>
    <source>
        <strain evidence="1 2">C2</strain>
    </source>
</reference>
<dbReference type="VEuPathDB" id="FungiDB:FUN_010071"/>
<organism evidence="1 2">
    <name type="scientific">Rhizophagus irregularis</name>
    <dbReference type="NCBI Taxonomy" id="588596"/>
    <lineage>
        <taxon>Eukaryota</taxon>
        <taxon>Fungi</taxon>
        <taxon>Fungi incertae sedis</taxon>
        <taxon>Mucoromycota</taxon>
        <taxon>Glomeromycotina</taxon>
        <taxon>Glomeromycetes</taxon>
        <taxon>Glomerales</taxon>
        <taxon>Glomeraceae</taxon>
        <taxon>Rhizophagus</taxon>
    </lineage>
</organism>
<protein>
    <submittedName>
        <fullName evidence="1">Uncharacterized protein</fullName>
    </submittedName>
</protein>
<reference evidence="1 2" key="2">
    <citation type="submission" date="2017-10" db="EMBL/GenBank/DDBJ databases">
        <title>Extensive intraspecific genome diversity in a model arbuscular mycorrhizal fungus.</title>
        <authorList>
            <person name="Chen E.C.H."/>
            <person name="Morin E."/>
            <person name="Baudet D."/>
            <person name="Noel J."/>
            <person name="Ndikumana S."/>
            <person name="Charron P."/>
            <person name="St-Onge C."/>
            <person name="Giorgi J."/>
            <person name="Grigoriev I.V."/>
            <person name="Roux C."/>
            <person name="Martin F.M."/>
            <person name="Corradi N."/>
        </authorList>
    </citation>
    <scope>NUCLEOTIDE SEQUENCE [LARGE SCALE GENOMIC DNA]</scope>
    <source>
        <strain evidence="1 2">C2</strain>
    </source>
</reference>
<sequence>MELNCISYDNKESRYYLVKTVENVTNTMTDFGRCIESDLDFWSHLYKTHQMENISFNCIGIINNFNKYMYKVHNIYFVSNYLNLDDKYNQFKENEINSFTGYVLSFKNEAFNLSLCKFSLFLINKMSYWIIWKINIKELLSKICFIKFKIKESDFVGDKILEWEHVLEHEDLSKLEGLGWIEYKLPYNTYYKRWVQPSIEVNDGHIDMQIDYVRFIQYNEEKTKISHILSNHEIYLNVPEVFKENYFSRKEMENLLELKDIISNL</sequence>
<evidence type="ECO:0000313" key="1">
    <source>
        <dbReference type="EMBL" id="PKK71694.1"/>
    </source>
</evidence>
<dbReference type="VEuPathDB" id="FungiDB:RhiirA1_459251"/>
<dbReference type="EMBL" id="LLXL01000496">
    <property type="protein sequence ID" value="PKK71694.1"/>
    <property type="molecule type" value="Genomic_DNA"/>
</dbReference>